<dbReference type="OrthoDB" id="3786552at2759"/>
<sequence>MAPNPDVGFAVTREDIRSEMAPSPALVGNLVTVGDELDPTCIVEKLRRKRGWMFWGCFSGDQKGPCIFWEKEWGTINKESYCERIVPLVDGWMHMNPHLSFMQDGAPGHAAATTLADLYERGVTPIFWPALSPDLNPIEAVWNMSIGPGMEHGEMRVCIDYGNESSIYARNSVNRITERHYPDLEGGKQESSKRLREIVYTHSVAPRSYFCPTRTEAVYTSQHPHP</sequence>
<keyword evidence="3" id="KW-1185">Reference proteome</keyword>
<dbReference type="InterPro" id="IPR036397">
    <property type="entry name" value="RNaseH_sf"/>
</dbReference>
<name>A0A6A5SB03_9PLEO</name>
<dbReference type="GO" id="GO:0003676">
    <property type="term" value="F:nucleic acid binding"/>
    <property type="evidence" value="ECO:0007669"/>
    <property type="project" value="InterPro"/>
</dbReference>
<dbReference type="Pfam" id="PF13358">
    <property type="entry name" value="DDE_3"/>
    <property type="match status" value="1"/>
</dbReference>
<proteinExistence type="predicted"/>
<evidence type="ECO:0000313" key="3">
    <source>
        <dbReference type="Proteomes" id="UP000800038"/>
    </source>
</evidence>
<gene>
    <name evidence="2" type="ORF">EJ02DRAFT_477740</name>
</gene>
<dbReference type="EMBL" id="ML976153">
    <property type="protein sequence ID" value="KAF1937113.1"/>
    <property type="molecule type" value="Genomic_DNA"/>
</dbReference>
<dbReference type="InterPro" id="IPR038717">
    <property type="entry name" value="Tc1-like_DDE_dom"/>
</dbReference>
<protein>
    <recommendedName>
        <fullName evidence="1">Tc1-like transposase DDE domain-containing protein</fullName>
    </recommendedName>
</protein>
<dbReference type="AlphaFoldDB" id="A0A6A5SB03"/>
<dbReference type="Proteomes" id="UP000800038">
    <property type="component" value="Unassembled WGS sequence"/>
</dbReference>
<evidence type="ECO:0000313" key="2">
    <source>
        <dbReference type="EMBL" id="KAF1937113.1"/>
    </source>
</evidence>
<organism evidence="2 3">
    <name type="scientific">Clathrospora elynae</name>
    <dbReference type="NCBI Taxonomy" id="706981"/>
    <lineage>
        <taxon>Eukaryota</taxon>
        <taxon>Fungi</taxon>
        <taxon>Dikarya</taxon>
        <taxon>Ascomycota</taxon>
        <taxon>Pezizomycotina</taxon>
        <taxon>Dothideomycetes</taxon>
        <taxon>Pleosporomycetidae</taxon>
        <taxon>Pleosporales</taxon>
        <taxon>Diademaceae</taxon>
        <taxon>Clathrospora</taxon>
    </lineage>
</organism>
<dbReference type="Gene3D" id="3.30.420.10">
    <property type="entry name" value="Ribonuclease H-like superfamily/Ribonuclease H"/>
    <property type="match status" value="1"/>
</dbReference>
<reference evidence="2" key="1">
    <citation type="journal article" date="2020" name="Stud. Mycol.">
        <title>101 Dothideomycetes genomes: a test case for predicting lifestyles and emergence of pathogens.</title>
        <authorList>
            <person name="Haridas S."/>
            <person name="Albert R."/>
            <person name="Binder M."/>
            <person name="Bloem J."/>
            <person name="Labutti K."/>
            <person name="Salamov A."/>
            <person name="Andreopoulos B."/>
            <person name="Baker S."/>
            <person name="Barry K."/>
            <person name="Bills G."/>
            <person name="Bluhm B."/>
            <person name="Cannon C."/>
            <person name="Castanera R."/>
            <person name="Culley D."/>
            <person name="Daum C."/>
            <person name="Ezra D."/>
            <person name="Gonzalez J."/>
            <person name="Henrissat B."/>
            <person name="Kuo A."/>
            <person name="Liang C."/>
            <person name="Lipzen A."/>
            <person name="Lutzoni F."/>
            <person name="Magnuson J."/>
            <person name="Mondo S."/>
            <person name="Nolan M."/>
            <person name="Ohm R."/>
            <person name="Pangilinan J."/>
            <person name="Park H.-J."/>
            <person name="Ramirez L."/>
            <person name="Alfaro M."/>
            <person name="Sun H."/>
            <person name="Tritt A."/>
            <person name="Yoshinaga Y."/>
            <person name="Zwiers L.-H."/>
            <person name="Turgeon B."/>
            <person name="Goodwin S."/>
            <person name="Spatafora J."/>
            <person name="Crous P."/>
            <person name="Grigoriev I."/>
        </authorList>
    </citation>
    <scope>NUCLEOTIDE SEQUENCE</scope>
    <source>
        <strain evidence="2">CBS 161.51</strain>
    </source>
</reference>
<feature type="domain" description="Tc1-like transposase DDE" evidence="1">
    <location>
        <begin position="98"/>
        <end position="143"/>
    </location>
</feature>
<accession>A0A6A5SB03</accession>
<evidence type="ECO:0000259" key="1">
    <source>
        <dbReference type="Pfam" id="PF13358"/>
    </source>
</evidence>